<organism evidence="1 2">
    <name type="scientific">Malus baccata</name>
    <name type="common">Siberian crab apple</name>
    <name type="synonym">Pyrus baccata</name>
    <dbReference type="NCBI Taxonomy" id="106549"/>
    <lineage>
        <taxon>Eukaryota</taxon>
        <taxon>Viridiplantae</taxon>
        <taxon>Streptophyta</taxon>
        <taxon>Embryophyta</taxon>
        <taxon>Tracheophyta</taxon>
        <taxon>Spermatophyta</taxon>
        <taxon>Magnoliopsida</taxon>
        <taxon>eudicotyledons</taxon>
        <taxon>Gunneridae</taxon>
        <taxon>Pentapetalae</taxon>
        <taxon>rosids</taxon>
        <taxon>fabids</taxon>
        <taxon>Rosales</taxon>
        <taxon>Rosaceae</taxon>
        <taxon>Amygdaloideae</taxon>
        <taxon>Maleae</taxon>
        <taxon>Malus</taxon>
    </lineage>
</organism>
<dbReference type="STRING" id="106549.A0A540NLR1"/>
<sequence>MDEFLMSESLTLRPGVEEFIDDAYKEGVPVVVLTTYSKSGNQIARSIVEKLGEERVSKLKIVGDKEVLQSLFNQLVNDIALSSGMDEQLSKEAIKAGRLFIFVN</sequence>
<comment type="caution">
    <text evidence="1">The sequence shown here is derived from an EMBL/GenBank/DDBJ whole genome shotgun (WGS) entry which is preliminary data.</text>
</comment>
<dbReference type="InterPro" id="IPR044999">
    <property type="entry name" value="CbbY-like"/>
</dbReference>
<dbReference type="GO" id="GO:0016787">
    <property type="term" value="F:hydrolase activity"/>
    <property type="evidence" value="ECO:0007669"/>
    <property type="project" value="InterPro"/>
</dbReference>
<evidence type="ECO:0000313" key="1">
    <source>
        <dbReference type="EMBL" id="TQE11971.1"/>
    </source>
</evidence>
<name>A0A540NLR1_MALBA</name>
<dbReference type="InterPro" id="IPR023214">
    <property type="entry name" value="HAD_sf"/>
</dbReference>
<evidence type="ECO:0000313" key="2">
    <source>
        <dbReference type="Proteomes" id="UP000315295"/>
    </source>
</evidence>
<proteinExistence type="predicted"/>
<dbReference type="PANTHER" id="PTHR42896">
    <property type="entry name" value="XYLULOSE-1,5-BISPHOSPHATE (XUBP) PHOSPHATASE"/>
    <property type="match status" value="1"/>
</dbReference>
<protein>
    <submittedName>
        <fullName evidence="1">Uncharacterized protein</fullName>
    </submittedName>
</protein>
<accession>A0A540NLR1</accession>
<dbReference type="EMBL" id="VIEB01000024">
    <property type="protein sequence ID" value="TQE11971.1"/>
    <property type="molecule type" value="Genomic_DNA"/>
</dbReference>
<dbReference type="Gene3D" id="3.40.50.1000">
    <property type="entry name" value="HAD superfamily/HAD-like"/>
    <property type="match status" value="1"/>
</dbReference>
<dbReference type="AlphaFoldDB" id="A0A540NLR1"/>
<gene>
    <name evidence="1" type="ORF">C1H46_002365</name>
</gene>
<dbReference type="PANTHER" id="PTHR42896:SF3">
    <property type="entry name" value="PROTEIN, PUTATIVE, EXPRESSED-RELATED"/>
    <property type="match status" value="1"/>
</dbReference>
<reference evidence="1 2" key="1">
    <citation type="journal article" date="2019" name="G3 (Bethesda)">
        <title>Sequencing of a Wild Apple (Malus baccata) Genome Unravels the Differences Between Cultivated and Wild Apple Species Regarding Disease Resistance and Cold Tolerance.</title>
        <authorList>
            <person name="Chen X."/>
        </authorList>
    </citation>
    <scope>NUCLEOTIDE SEQUENCE [LARGE SCALE GENOMIC DNA]</scope>
    <source>
        <strain evidence="2">cv. Shandingzi</strain>
        <tissue evidence="1">Leaves</tissue>
    </source>
</reference>
<keyword evidence="2" id="KW-1185">Reference proteome</keyword>
<dbReference type="Proteomes" id="UP000315295">
    <property type="component" value="Unassembled WGS sequence"/>
</dbReference>